<reference evidence="7" key="1">
    <citation type="submission" date="2021-12" db="EMBL/GenBank/DDBJ databases">
        <authorList>
            <person name="King R."/>
        </authorList>
    </citation>
    <scope>NUCLEOTIDE SEQUENCE</scope>
</reference>
<feature type="compositionally biased region" description="Basic and acidic residues" evidence="5">
    <location>
        <begin position="491"/>
        <end position="506"/>
    </location>
</feature>
<dbReference type="EMBL" id="OU893345">
    <property type="protein sequence ID" value="CAG9785875.1"/>
    <property type="molecule type" value="Genomic_DNA"/>
</dbReference>
<feature type="compositionally biased region" description="Polar residues" evidence="5">
    <location>
        <begin position="550"/>
        <end position="560"/>
    </location>
</feature>
<dbReference type="InterPro" id="IPR047506">
    <property type="entry name" value="UBR7-like_UBR-box"/>
</dbReference>
<dbReference type="SMART" id="SM00396">
    <property type="entry name" value="ZnF_UBR1"/>
    <property type="match status" value="1"/>
</dbReference>
<dbReference type="Pfam" id="PF02207">
    <property type="entry name" value="zf-UBR"/>
    <property type="match status" value="1"/>
</dbReference>
<keyword evidence="3" id="KW-0862">Zinc</keyword>
<dbReference type="PANTHER" id="PTHR13513">
    <property type="entry name" value="E3 UBIQUITIN-PROTEIN LIGASE UBR7"/>
    <property type="match status" value="1"/>
</dbReference>
<dbReference type="PROSITE" id="PS51157">
    <property type="entry name" value="ZF_UBR"/>
    <property type="match status" value="1"/>
</dbReference>
<dbReference type="Proteomes" id="UP001153714">
    <property type="component" value="Chromosome 14"/>
</dbReference>
<dbReference type="InterPro" id="IPR013083">
    <property type="entry name" value="Znf_RING/FYVE/PHD"/>
</dbReference>
<keyword evidence="1" id="KW-0479">Metal-binding</keyword>
<feature type="region of interest" description="Disordered" evidence="5">
    <location>
        <begin position="228"/>
        <end position="258"/>
    </location>
</feature>
<feature type="compositionally biased region" description="Basic and acidic residues" evidence="5">
    <location>
        <begin position="327"/>
        <end position="358"/>
    </location>
</feature>
<dbReference type="InterPro" id="IPR011011">
    <property type="entry name" value="Znf_FYVE_PHD"/>
</dbReference>
<protein>
    <recommendedName>
        <fullName evidence="6">UBR-type domain-containing protein</fullName>
    </recommendedName>
</protein>
<feature type="region of interest" description="Disordered" evidence="5">
    <location>
        <begin position="322"/>
        <end position="680"/>
    </location>
</feature>
<dbReference type="GO" id="GO:0005737">
    <property type="term" value="C:cytoplasm"/>
    <property type="evidence" value="ECO:0007669"/>
    <property type="project" value="TreeGrafter"/>
</dbReference>
<feature type="compositionally biased region" description="Low complexity" evidence="5">
    <location>
        <begin position="630"/>
        <end position="641"/>
    </location>
</feature>
<feature type="compositionally biased region" description="Basic and acidic residues" evidence="5">
    <location>
        <begin position="244"/>
        <end position="258"/>
    </location>
</feature>
<dbReference type="CDD" id="cd19677">
    <property type="entry name" value="UBR-box_UBR7"/>
    <property type="match status" value="1"/>
</dbReference>
<feature type="compositionally biased region" description="Basic and acidic residues" evidence="5">
    <location>
        <begin position="513"/>
        <end position="549"/>
    </location>
</feature>
<keyword evidence="2" id="KW-0863">Zinc-finger</keyword>
<evidence type="ECO:0000256" key="3">
    <source>
        <dbReference type="ARBA" id="ARBA00022833"/>
    </source>
</evidence>
<dbReference type="SUPFAM" id="SSF57903">
    <property type="entry name" value="FYVE/PHD zinc finger"/>
    <property type="match status" value="1"/>
</dbReference>
<evidence type="ECO:0000256" key="4">
    <source>
        <dbReference type="PROSITE-ProRule" id="PRU00508"/>
    </source>
</evidence>
<dbReference type="OrthoDB" id="10262564at2759"/>
<dbReference type="GO" id="GO:0008270">
    <property type="term" value="F:zinc ion binding"/>
    <property type="evidence" value="ECO:0007669"/>
    <property type="project" value="UniProtKB-KW"/>
</dbReference>
<feature type="compositionally biased region" description="Polar residues" evidence="5">
    <location>
        <begin position="580"/>
        <end position="589"/>
    </location>
</feature>
<evidence type="ECO:0000256" key="5">
    <source>
        <dbReference type="SAM" id="MobiDB-lite"/>
    </source>
</evidence>
<sequence>MSTANGVSSSEDADINECDGEKVVTMMDVLQEQQEFEEDANAVLGASDDKNCTYSKGYIKRQAIYACLTCCGEARNDPSKRAGICLACSLACHENHELVELYTKRNYRCDCGNSKFNSHPCQFTPDKTELNEDNHYNQNFSGLYCTCHRPYPDPENPIDDEMIQCIICEDWLHSEHLEATVPTNEYAEMICKGCMDKNEFIHDYSDFAVNNELTEIEIDVVTVNGSLQPISPDGPLETTDDDVKENKDKMETDTPENEKIDVLSENKSCVDESKVDENLDSTNISNDIMKTEKIDDELPLHTKDSEKLVKTNTEVGSNDAIVQSEFRSNESNDKKEDISSSDINKDIEMVTCKNKPDESPEVSEFNSIEEPNNVIDNEEKLTEFDQSTTTDKENEDTMESSNITLGIQDSDKTIANVEISGSHNETTDLKKNDSNNEKEQTSNSNVNKECEENTLNENPIEPSSTASENDINKSSENVIQPDTSSISTDFENNKEPKVSDSNHENEPISSSNIDKDIEMESSESKLEESPKKSELDNDNEKEVTSEDKVTSSPVESITPKNETELLIRSDAEPVEKETASLDTAQTNAETVLVKNEVSQSDETLDKNIQEIKDSDPVEKESASLDTAQTNVESVLVENEVSQSDTTFDKNIQETKDSDLPNVSENKRKLSTEQSKEEIKTKKAKLDESKKCVKPQNTKRRYKGATFWPSNFRQKLCTCNECISMYKDLSVLFLIDPEDTVTAYETLGKEKINGTAASQYEKGLEALSSLDRIQQINALTEYNKMRDKLLDFLKSFKDRKEVVKEEDIKAFFAGMKPKRAPDGVYFCR</sequence>
<name>A0A9N9QYH7_9NEOP</name>
<proteinExistence type="predicted"/>
<feature type="compositionally biased region" description="Basic and acidic residues" evidence="5">
    <location>
        <begin position="603"/>
        <end position="622"/>
    </location>
</feature>
<evidence type="ECO:0000256" key="1">
    <source>
        <dbReference type="ARBA" id="ARBA00022723"/>
    </source>
</evidence>
<evidence type="ECO:0000313" key="7">
    <source>
        <dbReference type="EMBL" id="CAG9785875.1"/>
    </source>
</evidence>
<dbReference type="Gene3D" id="3.30.40.10">
    <property type="entry name" value="Zinc/RING finger domain, C3HC4 (zinc finger)"/>
    <property type="match status" value="1"/>
</dbReference>
<organism evidence="7 8">
    <name type="scientific">Diatraea saccharalis</name>
    <name type="common">sugarcane borer</name>
    <dbReference type="NCBI Taxonomy" id="40085"/>
    <lineage>
        <taxon>Eukaryota</taxon>
        <taxon>Metazoa</taxon>
        <taxon>Ecdysozoa</taxon>
        <taxon>Arthropoda</taxon>
        <taxon>Hexapoda</taxon>
        <taxon>Insecta</taxon>
        <taxon>Pterygota</taxon>
        <taxon>Neoptera</taxon>
        <taxon>Endopterygota</taxon>
        <taxon>Lepidoptera</taxon>
        <taxon>Glossata</taxon>
        <taxon>Ditrysia</taxon>
        <taxon>Pyraloidea</taxon>
        <taxon>Crambidae</taxon>
        <taxon>Crambinae</taxon>
        <taxon>Diatraea</taxon>
    </lineage>
</organism>
<evidence type="ECO:0000259" key="6">
    <source>
        <dbReference type="PROSITE" id="PS51157"/>
    </source>
</evidence>
<gene>
    <name evidence="7" type="ORF">DIATSA_LOCUS3873</name>
</gene>
<dbReference type="PANTHER" id="PTHR13513:SF9">
    <property type="entry name" value="E3 UBIQUITIN-PROTEIN LIGASE UBR7-RELATED"/>
    <property type="match status" value="1"/>
</dbReference>
<keyword evidence="8" id="KW-1185">Reference proteome</keyword>
<feature type="compositionally biased region" description="Basic and acidic residues" evidence="5">
    <location>
        <begin position="561"/>
        <end position="579"/>
    </location>
</feature>
<dbReference type="GO" id="GO:0061630">
    <property type="term" value="F:ubiquitin protein ligase activity"/>
    <property type="evidence" value="ECO:0007669"/>
    <property type="project" value="InterPro"/>
</dbReference>
<dbReference type="AlphaFoldDB" id="A0A9N9QYH7"/>
<feature type="compositionally biased region" description="Polar residues" evidence="5">
    <location>
        <begin position="441"/>
        <end position="490"/>
    </location>
</feature>
<accession>A0A9N9QYH7</accession>
<dbReference type="CDD" id="cd15542">
    <property type="entry name" value="PHD_UBR7"/>
    <property type="match status" value="1"/>
</dbReference>
<reference evidence="7" key="2">
    <citation type="submission" date="2022-10" db="EMBL/GenBank/DDBJ databases">
        <authorList>
            <consortium name="ENA_rothamsted_submissions"/>
            <consortium name="culmorum"/>
            <person name="King R."/>
        </authorList>
    </citation>
    <scope>NUCLEOTIDE SEQUENCE</scope>
</reference>
<evidence type="ECO:0000256" key="2">
    <source>
        <dbReference type="ARBA" id="ARBA00022771"/>
    </source>
</evidence>
<evidence type="ECO:0000313" key="8">
    <source>
        <dbReference type="Proteomes" id="UP001153714"/>
    </source>
</evidence>
<feature type="zinc finger region" description="UBR-type" evidence="4">
    <location>
        <begin position="50"/>
        <end position="126"/>
    </location>
</feature>
<feature type="compositionally biased region" description="Basic and acidic residues" evidence="5">
    <location>
        <begin position="646"/>
        <end position="680"/>
    </location>
</feature>
<feature type="compositionally biased region" description="Basic and acidic residues" evidence="5">
    <location>
        <begin position="425"/>
        <end position="440"/>
    </location>
</feature>
<dbReference type="InterPro" id="IPR003126">
    <property type="entry name" value="Znf_UBR"/>
</dbReference>
<feature type="domain" description="UBR-type" evidence="6">
    <location>
        <begin position="50"/>
        <end position="126"/>
    </location>
</feature>
<dbReference type="InterPro" id="IPR040204">
    <property type="entry name" value="UBR7"/>
</dbReference>